<sequence length="203" mass="21486">MGEKSPALLVALSMTLSAIGMQGGWADEASDVAAVRAAAEKYQDVNVALASGYVPDPSGHCVDAAAEGLPPEWGAMGLHYLNPAVLQLTASEPRVDGNSTHTDFMAPAILLYEPQADGSLVLVGVENLVFQDAWKKAGNSTAPVFAGRTWDTMADDPNTAADEAHGFAPHFDQHVWAFRDNPSGVLMPFNPNVTCEHQMAMGH</sequence>
<dbReference type="RefSeq" id="WP_254675982.1">
    <property type="nucleotide sequence ID" value="NZ_JAMWDU010000006.1"/>
</dbReference>
<gene>
    <name evidence="1" type="ORF">NF348_16620</name>
</gene>
<organism evidence="1 2">
    <name type="scientific">Devosia ureilytica</name>
    <dbReference type="NCBI Taxonomy" id="2952754"/>
    <lineage>
        <taxon>Bacteria</taxon>
        <taxon>Pseudomonadati</taxon>
        <taxon>Pseudomonadota</taxon>
        <taxon>Alphaproteobacteria</taxon>
        <taxon>Hyphomicrobiales</taxon>
        <taxon>Devosiaceae</taxon>
        <taxon>Devosia</taxon>
    </lineage>
</organism>
<protein>
    <submittedName>
        <fullName evidence="1">Uncharacterized protein</fullName>
    </submittedName>
</protein>
<evidence type="ECO:0000313" key="1">
    <source>
        <dbReference type="EMBL" id="MCP8888738.1"/>
    </source>
</evidence>
<dbReference type="AlphaFoldDB" id="A0A9Q4ASA5"/>
<dbReference type="EMBL" id="JAMWDU010000006">
    <property type="protein sequence ID" value="MCP8888738.1"/>
    <property type="molecule type" value="Genomic_DNA"/>
</dbReference>
<accession>A0A9Q4ASA5</accession>
<proteinExistence type="predicted"/>
<dbReference type="Proteomes" id="UP001060275">
    <property type="component" value="Unassembled WGS sequence"/>
</dbReference>
<name>A0A9Q4ASA5_9HYPH</name>
<evidence type="ECO:0000313" key="2">
    <source>
        <dbReference type="Proteomes" id="UP001060275"/>
    </source>
</evidence>
<reference evidence="1" key="1">
    <citation type="submission" date="2022-06" db="EMBL/GenBank/DDBJ databases">
        <title>Devosia sp. XJ19-45 genome assembly.</title>
        <authorList>
            <person name="Li B."/>
            <person name="Cai M."/>
            <person name="Nie G."/>
            <person name="Li W."/>
        </authorList>
    </citation>
    <scope>NUCLEOTIDE SEQUENCE</scope>
    <source>
        <strain evidence="1">XJ19-45</strain>
    </source>
</reference>
<comment type="caution">
    <text evidence="1">The sequence shown here is derived from an EMBL/GenBank/DDBJ whole genome shotgun (WGS) entry which is preliminary data.</text>
</comment>
<keyword evidence="2" id="KW-1185">Reference proteome</keyword>